<keyword evidence="1" id="KW-0812">Transmembrane</keyword>
<gene>
    <name evidence="2" type="ORF">K452DRAFT_290040</name>
</gene>
<evidence type="ECO:0000256" key="1">
    <source>
        <dbReference type="SAM" id="Phobius"/>
    </source>
</evidence>
<evidence type="ECO:0008006" key="4">
    <source>
        <dbReference type="Google" id="ProtNLM"/>
    </source>
</evidence>
<name>A0A6A6B813_9PEZI</name>
<dbReference type="GeneID" id="54298427"/>
<dbReference type="AlphaFoldDB" id="A0A6A6B813"/>
<evidence type="ECO:0000313" key="2">
    <source>
        <dbReference type="EMBL" id="KAF2138931.1"/>
    </source>
</evidence>
<dbReference type="CDD" id="cd22903">
    <property type="entry name" value="NI9M"/>
    <property type="match status" value="1"/>
</dbReference>
<dbReference type="PANTHER" id="PTHR38488">
    <property type="entry name" value="OXIDOREDUCTASE 9.5 KDA SUBUNIT, PUTATIVE (AFU_ORTHOLOGUE AFUA_5G08980)-RELATED"/>
    <property type="match status" value="1"/>
</dbReference>
<dbReference type="EMBL" id="ML995494">
    <property type="protein sequence ID" value="KAF2138931.1"/>
    <property type="molecule type" value="Genomic_DNA"/>
</dbReference>
<keyword evidence="3" id="KW-1185">Reference proteome</keyword>
<reference evidence="2" key="1">
    <citation type="journal article" date="2020" name="Stud. Mycol.">
        <title>101 Dothideomycetes genomes: a test case for predicting lifestyles and emergence of pathogens.</title>
        <authorList>
            <person name="Haridas S."/>
            <person name="Albert R."/>
            <person name="Binder M."/>
            <person name="Bloem J."/>
            <person name="Labutti K."/>
            <person name="Salamov A."/>
            <person name="Andreopoulos B."/>
            <person name="Baker S."/>
            <person name="Barry K."/>
            <person name="Bills G."/>
            <person name="Bluhm B."/>
            <person name="Cannon C."/>
            <person name="Castanera R."/>
            <person name="Culley D."/>
            <person name="Daum C."/>
            <person name="Ezra D."/>
            <person name="Gonzalez J."/>
            <person name="Henrissat B."/>
            <person name="Kuo A."/>
            <person name="Liang C."/>
            <person name="Lipzen A."/>
            <person name="Lutzoni F."/>
            <person name="Magnuson J."/>
            <person name="Mondo S."/>
            <person name="Nolan M."/>
            <person name="Ohm R."/>
            <person name="Pangilinan J."/>
            <person name="Park H.-J."/>
            <person name="Ramirez L."/>
            <person name="Alfaro M."/>
            <person name="Sun H."/>
            <person name="Tritt A."/>
            <person name="Yoshinaga Y."/>
            <person name="Zwiers L.-H."/>
            <person name="Turgeon B."/>
            <person name="Goodwin S."/>
            <person name="Spatafora J."/>
            <person name="Crous P."/>
            <person name="Grigoriev I."/>
        </authorList>
    </citation>
    <scope>NUCLEOTIDE SEQUENCE</scope>
    <source>
        <strain evidence="2">CBS 121167</strain>
    </source>
</reference>
<proteinExistence type="predicted"/>
<protein>
    <recommendedName>
        <fullName evidence="4">NADH-ubiquinone oxidoreductase 9.5 kDa subunit</fullName>
    </recommendedName>
</protein>
<keyword evidence="1" id="KW-0472">Membrane</keyword>
<dbReference type="Proteomes" id="UP000799438">
    <property type="component" value="Unassembled WGS sequence"/>
</dbReference>
<organism evidence="2 3">
    <name type="scientific">Aplosporella prunicola CBS 121167</name>
    <dbReference type="NCBI Taxonomy" id="1176127"/>
    <lineage>
        <taxon>Eukaryota</taxon>
        <taxon>Fungi</taxon>
        <taxon>Dikarya</taxon>
        <taxon>Ascomycota</taxon>
        <taxon>Pezizomycotina</taxon>
        <taxon>Dothideomycetes</taxon>
        <taxon>Dothideomycetes incertae sedis</taxon>
        <taxon>Botryosphaeriales</taxon>
        <taxon>Aplosporellaceae</taxon>
        <taxon>Aplosporella</taxon>
    </lineage>
</organism>
<dbReference type="InterPro" id="IPR039961">
    <property type="entry name" value="Nuo9.5"/>
</dbReference>
<dbReference type="RefSeq" id="XP_033394644.1">
    <property type="nucleotide sequence ID" value="XM_033540931.1"/>
</dbReference>
<sequence>MRWVSHEKPAVFYSFVVGFMGPAIVVAAPPFRRLIGDDPRPEIPMTYPIPKGPRVIPEGYDD</sequence>
<evidence type="ECO:0000313" key="3">
    <source>
        <dbReference type="Proteomes" id="UP000799438"/>
    </source>
</evidence>
<dbReference type="PANTHER" id="PTHR38488:SF1">
    <property type="entry name" value="OXIDOREDUCTASE 9.5 KDA SUBUNIT, PUTATIVE (AFU_ORTHOLOGUE AFUA_5G08980)-RELATED"/>
    <property type="match status" value="1"/>
</dbReference>
<feature type="transmembrane region" description="Helical" evidence="1">
    <location>
        <begin position="12"/>
        <end position="31"/>
    </location>
</feature>
<accession>A0A6A6B813</accession>
<dbReference type="OrthoDB" id="2093409at2759"/>
<keyword evidence="1" id="KW-1133">Transmembrane helix</keyword>